<name>A0ABR3K1S2_9AGAR</name>
<accession>A0ABR3K1S2</accession>
<dbReference type="InterPro" id="IPR054416">
    <property type="entry name" value="GST_UstS-like_C"/>
</dbReference>
<gene>
    <name evidence="2" type="ORF">HGRIS_006245</name>
</gene>
<feature type="domain" description="Glutathione S-transferase UstS-like C-terminal" evidence="1">
    <location>
        <begin position="4"/>
        <end position="127"/>
    </location>
</feature>
<proteinExistence type="predicted"/>
<protein>
    <recommendedName>
        <fullName evidence="1">Glutathione S-transferase UstS-like C-terminal domain-containing protein</fullName>
    </recommendedName>
</protein>
<comment type="caution">
    <text evidence="2">The sequence shown here is derived from an EMBL/GenBank/DDBJ whole genome shotgun (WGS) entry which is preliminary data.</text>
</comment>
<evidence type="ECO:0000313" key="3">
    <source>
        <dbReference type="Proteomes" id="UP001556367"/>
    </source>
</evidence>
<keyword evidence="3" id="KW-1185">Reference proteome</keyword>
<dbReference type="InterPro" id="IPR036282">
    <property type="entry name" value="Glutathione-S-Trfase_C_sf"/>
</dbReference>
<reference evidence="3" key="1">
    <citation type="submission" date="2024-06" db="EMBL/GenBank/DDBJ databases">
        <title>Multi-omics analyses provide insights into the biosynthesis of the anticancer antibiotic pleurotin in Hohenbuehelia grisea.</title>
        <authorList>
            <person name="Weaver J.A."/>
            <person name="Alberti F."/>
        </authorList>
    </citation>
    <scope>NUCLEOTIDE SEQUENCE [LARGE SCALE GENOMIC DNA]</scope>
    <source>
        <strain evidence="3">T-177</strain>
    </source>
</reference>
<sequence length="131" mass="14775">MNAIGGLFPFILNRVCAITTPPSAEHFRRAREAQFGKSWEELLPSEGAQRQEEWAKARAGYDVLDGLLQESGGPYVMGDTLSFADVTIGSFLLAFKRLLGEESPEWQDLRKWNEGRWVQRLQAAERYLGGN</sequence>
<dbReference type="Proteomes" id="UP001556367">
    <property type="component" value="Unassembled WGS sequence"/>
</dbReference>
<dbReference type="SUPFAM" id="SSF47616">
    <property type="entry name" value="GST C-terminal domain-like"/>
    <property type="match status" value="1"/>
</dbReference>
<organism evidence="2 3">
    <name type="scientific">Hohenbuehelia grisea</name>
    <dbReference type="NCBI Taxonomy" id="104357"/>
    <lineage>
        <taxon>Eukaryota</taxon>
        <taxon>Fungi</taxon>
        <taxon>Dikarya</taxon>
        <taxon>Basidiomycota</taxon>
        <taxon>Agaricomycotina</taxon>
        <taxon>Agaricomycetes</taxon>
        <taxon>Agaricomycetidae</taxon>
        <taxon>Agaricales</taxon>
        <taxon>Pleurotineae</taxon>
        <taxon>Pleurotaceae</taxon>
        <taxon>Hohenbuehelia</taxon>
    </lineage>
</organism>
<dbReference type="Gene3D" id="1.20.1050.10">
    <property type="match status" value="1"/>
</dbReference>
<dbReference type="Pfam" id="PF22041">
    <property type="entry name" value="GST_C_7"/>
    <property type="match status" value="1"/>
</dbReference>
<evidence type="ECO:0000259" key="1">
    <source>
        <dbReference type="Pfam" id="PF22041"/>
    </source>
</evidence>
<dbReference type="EMBL" id="JASNQZ010000001">
    <property type="protein sequence ID" value="KAL0961285.1"/>
    <property type="molecule type" value="Genomic_DNA"/>
</dbReference>
<dbReference type="CDD" id="cd00299">
    <property type="entry name" value="GST_C_family"/>
    <property type="match status" value="1"/>
</dbReference>
<evidence type="ECO:0000313" key="2">
    <source>
        <dbReference type="EMBL" id="KAL0961285.1"/>
    </source>
</evidence>